<evidence type="ECO:0000256" key="1">
    <source>
        <dbReference type="SAM" id="MobiDB-lite"/>
    </source>
</evidence>
<feature type="compositionally biased region" description="Low complexity" evidence="1">
    <location>
        <begin position="1"/>
        <end position="20"/>
    </location>
</feature>
<evidence type="ECO:0000313" key="3">
    <source>
        <dbReference type="Proteomes" id="UP000663525"/>
    </source>
</evidence>
<proteinExistence type="predicted"/>
<dbReference type="Proteomes" id="UP000663525">
    <property type="component" value="Chromosome"/>
</dbReference>
<sequence length="129" mass="14746">MMNALTNADTETETQSTTITVPSSTRLSDDPNKHETFVLKTFEEGWHEIANYSDFVKWQYKDSPYRVIAYLHDDTGHWRAIFTSWYDSGSYLIRGNCGGGNKGRMLAVASAKQFMDENKYGCPPPDKYE</sequence>
<name>A0A897N1H7_9EURY</name>
<protein>
    <submittedName>
        <fullName evidence="2">Phenylpropionate dioxygenase or related ring-hydroxylating dioxygenase, large terminal subunit, contains Rieske [2Fe-2S] domain</fullName>
    </submittedName>
</protein>
<feature type="region of interest" description="Disordered" evidence="1">
    <location>
        <begin position="1"/>
        <end position="30"/>
    </location>
</feature>
<organism evidence="2 3">
    <name type="scientific">Halapricum desulfuricans</name>
    <dbReference type="NCBI Taxonomy" id="2841257"/>
    <lineage>
        <taxon>Archaea</taxon>
        <taxon>Methanobacteriati</taxon>
        <taxon>Methanobacteriota</taxon>
        <taxon>Stenosarchaea group</taxon>
        <taxon>Halobacteria</taxon>
        <taxon>Halobacteriales</taxon>
        <taxon>Haloarculaceae</taxon>
        <taxon>Halapricum</taxon>
    </lineage>
</organism>
<keyword evidence="2" id="KW-0560">Oxidoreductase</keyword>
<dbReference type="GO" id="GO:0051213">
    <property type="term" value="F:dioxygenase activity"/>
    <property type="evidence" value="ECO:0007669"/>
    <property type="project" value="UniProtKB-KW"/>
</dbReference>
<evidence type="ECO:0000313" key="2">
    <source>
        <dbReference type="EMBL" id="QSG06361.1"/>
    </source>
</evidence>
<keyword evidence="2" id="KW-0223">Dioxygenase</keyword>
<reference evidence="2" key="1">
    <citation type="submission" date="2020-11" db="EMBL/GenBank/DDBJ databases">
        <title>Carbohydrate-dependent, anaerobic sulfur respiration: A novel catabolism in halophilic archaea.</title>
        <authorList>
            <person name="Sorokin D.Y."/>
            <person name="Messina E."/>
            <person name="Smedile F."/>
            <person name="La Cono V."/>
            <person name="Hallsworth J.E."/>
            <person name="Yakimov M.M."/>
        </authorList>
    </citation>
    <scope>NUCLEOTIDE SEQUENCE</scope>
    <source>
        <strain evidence="2">HSR12-1</strain>
    </source>
</reference>
<dbReference type="AlphaFoldDB" id="A0A897N1H7"/>
<gene>
    <name evidence="2" type="primary">hcaE</name>
    <name evidence="2" type="ORF">HSR121_2029</name>
</gene>
<dbReference type="EMBL" id="CP064787">
    <property type="protein sequence ID" value="QSG06361.1"/>
    <property type="molecule type" value="Genomic_DNA"/>
</dbReference>
<accession>A0A897N1H7</accession>